<organism evidence="2 3">
    <name type="scientific">Portunus trituberculatus</name>
    <name type="common">Swimming crab</name>
    <name type="synonym">Neptunus trituberculatus</name>
    <dbReference type="NCBI Taxonomy" id="210409"/>
    <lineage>
        <taxon>Eukaryota</taxon>
        <taxon>Metazoa</taxon>
        <taxon>Ecdysozoa</taxon>
        <taxon>Arthropoda</taxon>
        <taxon>Crustacea</taxon>
        <taxon>Multicrustacea</taxon>
        <taxon>Malacostraca</taxon>
        <taxon>Eumalacostraca</taxon>
        <taxon>Eucarida</taxon>
        <taxon>Decapoda</taxon>
        <taxon>Pleocyemata</taxon>
        <taxon>Brachyura</taxon>
        <taxon>Eubrachyura</taxon>
        <taxon>Portunoidea</taxon>
        <taxon>Portunidae</taxon>
        <taxon>Portuninae</taxon>
        <taxon>Portunus</taxon>
    </lineage>
</organism>
<reference evidence="2 3" key="1">
    <citation type="submission" date="2019-05" db="EMBL/GenBank/DDBJ databases">
        <title>Another draft genome of Portunus trituberculatus and its Hox gene families provides insights of decapod evolution.</title>
        <authorList>
            <person name="Jeong J.-H."/>
            <person name="Song I."/>
            <person name="Kim S."/>
            <person name="Choi T."/>
            <person name="Kim D."/>
            <person name="Ryu S."/>
            <person name="Kim W."/>
        </authorList>
    </citation>
    <scope>NUCLEOTIDE SEQUENCE [LARGE SCALE GENOMIC DNA]</scope>
    <source>
        <tissue evidence="2">Muscle</tissue>
    </source>
</reference>
<comment type="caution">
    <text evidence="2">The sequence shown here is derived from an EMBL/GenBank/DDBJ whole genome shotgun (WGS) entry which is preliminary data.</text>
</comment>
<dbReference type="AlphaFoldDB" id="A0A5B7HUA6"/>
<proteinExistence type="predicted"/>
<dbReference type="Proteomes" id="UP000324222">
    <property type="component" value="Unassembled WGS sequence"/>
</dbReference>
<evidence type="ECO:0000256" key="1">
    <source>
        <dbReference type="SAM" id="MobiDB-lite"/>
    </source>
</evidence>
<dbReference type="EMBL" id="VSRR010033952">
    <property type="protein sequence ID" value="MPC72004.1"/>
    <property type="molecule type" value="Genomic_DNA"/>
</dbReference>
<evidence type="ECO:0000313" key="2">
    <source>
        <dbReference type="EMBL" id="MPC72004.1"/>
    </source>
</evidence>
<sequence>MPLLAALHSKRNSRNSIIQITETIHPSNSPQRPQAFLTITRKNTTLGNTKQHSSHHAGAGGWQLWAFPYLGAQNFFISLPSRRRESGARNDGEEPPWSSRRYLRGAVSQMLRAVK</sequence>
<evidence type="ECO:0000313" key="3">
    <source>
        <dbReference type="Proteomes" id="UP000324222"/>
    </source>
</evidence>
<keyword evidence="3" id="KW-1185">Reference proteome</keyword>
<name>A0A5B7HUA6_PORTR</name>
<feature type="compositionally biased region" description="Basic and acidic residues" evidence="1">
    <location>
        <begin position="82"/>
        <end position="92"/>
    </location>
</feature>
<accession>A0A5B7HUA6</accession>
<gene>
    <name evidence="2" type="ORF">E2C01_066296</name>
</gene>
<protein>
    <submittedName>
        <fullName evidence="2">Uncharacterized protein</fullName>
    </submittedName>
</protein>
<feature type="region of interest" description="Disordered" evidence="1">
    <location>
        <begin position="81"/>
        <end position="101"/>
    </location>
</feature>